<protein>
    <recommendedName>
        <fullName evidence="1">DUF7740 domain-containing protein</fullName>
    </recommendedName>
</protein>
<name>A0A1A9KFE1_9PSED</name>
<dbReference type="RefSeq" id="WP_064583416.1">
    <property type="nucleotide sequence ID" value="NZ_BDGS01000001.1"/>
</dbReference>
<evidence type="ECO:0000313" key="2">
    <source>
        <dbReference type="EMBL" id="ANI15703.1"/>
    </source>
</evidence>
<accession>A0A1A9KFE1</accession>
<feature type="domain" description="DUF7740" evidence="1">
    <location>
        <begin position="1"/>
        <end position="63"/>
    </location>
</feature>
<dbReference type="EMBL" id="CP015878">
    <property type="protein sequence ID" value="ANI15703.1"/>
    <property type="molecule type" value="Genomic_DNA"/>
</dbReference>
<dbReference type="Pfam" id="PF24886">
    <property type="entry name" value="DUF7740"/>
    <property type="match status" value="1"/>
</dbReference>
<evidence type="ECO:0000259" key="1">
    <source>
        <dbReference type="Pfam" id="PF24886"/>
    </source>
</evidence>
<dbReference type="InterPro" id="IPR056642">
    <property type="entry name" value="DUF7740"/>
</dbReference>
<proteinExistence type="predicted"/>
<evidence type="ECO:0000313" key="3">
    <source>
        <dbReference type="Proteomes" id="UP000077748"/>
    </source>
</evidence>
<organism evidence="2 3">
    <name type="scientific">Pseudomonas citronellolis</name>
    <dbReference type="NCBI Taxonomy" id="53408"/>
    <lineage>
        <taxon>Bacteria</taxon>
        <taxon>Pseudomonadati</taxon>
        <taxon>Pseudomonadota</taxon>
        <taxon>Gammaproteobacteria</taxon>
        <taxon>Pseudomonadales</taxon>
        <taxon>Pseudomonadaceae</taxon>
        <taxon>Pseudomonas</taxon>
    </lineage>
</organism>
<gene>
    <name evidence="2" type="ORF">A9C11_17725</name>
</gene>
<dbReference type="Proteomes" id="UP000077748">
    <property type="component" value="Chromosome"/>
</dbReference>
<reference evidence="2 3" key="1">
    <citation type="submission" date="2016-05" db="EMBL/GenBank/DDBJ databases">
        <title>Genome Sequence of Pseudomonas citronellolis Strain SJTE-3, an Estrogens and Persistent Organic Pollutants degradation strain.</title>
        <authorList>
            <person name="Liang R."/>
        </authorList>
    </citation>
    <scope>NUCLEOTIDE SEQUENCE [LARGE SCALE GENOMIC DNA]</scope>
    <source>
        <strain evidence="2 3">SJTE-3</strain>
    </source>
</reference>
<dbReference type="AlphaFoldDB" id="A0A1A9KFE1"/>
<sequence length="65" mass="7094">MTLTDATIALLLAAKIHGTDKAVRATGKRCAQALPRSQRDLMFSIVNSKEPLKHIAHIAENLDLD</sequence>